<feature type="domain" description="Albumin I chain a" evidence="6">
    <location>
        <begin position="165"/>
        <end position="212"/>
    </location>
</feature>
<evidence type="ECO:0000256" key="2">
    <source>
        <dbReference type="ARBA" id="ARBA00022761"/>
    </source>
</evidence>
<name>A0AA87B9M7_9FABA</name>
<sequence length="307" mass="33130">METILSLSGPRTTIMTFSRVHRNSGEATVEKVDAETVVEGSVVAEEGTGKLIPTQTSPTKLQCCSITIEPPLGSQAGVTQLGKQAYLVGVSLYRSPRFEMMIHCIAVMALPLVDKRIEAGCLDFCLTIDTQPCGSSVCSCVPVAVIAGICLPDIAVESIAKRLDEYPQLCVSHHDCVKKGSGNFCTRSLYPNVPFGWCSHSNTEPLKGFLAMPEAIDKVHRKLKKVDVETVVEGSVVAEEGTGLVEENVEDHNKPISQNSNLSEWEARRQTYSNTTSPTKLQCCSITIEPPLGSQAGVTQLGNRAHL</sequence>
<dbReference type="Pfam" id="PF16720">
    <property type="entry name" value="Albumin_I_a"/>
    <property type="match status" value="1"/>
</dbReference>
<dbReference type="Proteomes" id="UP001189624">
    <property type="component" value="Chromosome 11"/>
</dbReference>
<evidence type="ECO:0000256" key="4">
    <source>
        <dbReference type="ARBA" id="ARBA00023129"/>
    </source>
</evidence>
<keyword evidence="4" id="KW-0708">Seed storage protein</keyword>
<evidence type="ECO:0000313" key="8">
    <source>
        <dbReference type="Proteomes" id="UP001189624"/>
    </source>
</evidence>
<dbReference type="EMBL" id="OY731408">
    <property type="protein sequence ID" value="CAJ1979248.1"/>
    <property type="molecule type" value="Genomic_DNA"/>
</dbReference>
<evidence type="ECO:0000256" key="3">
    <source>
        <dbReference type="ARBA" id="ARBA00022854"/>
    </source>
</evidence>
<dbReference type="GO" id="GO:0045735">
    <property type="term" value="F:nutrient reservoir activity"/>
    <property type="evidence" value="ECO:0007669"/>
    <property type="project" value="UniProtKB-KW"/>
</dbReference>
<organism evidence="7 8">
    <name type="scientific">Sphenostylis stenocarpa</name>
    <dbReference type="NCBI Taxonomy" id="92480"/>
    <lineage>
        <taxon>Eukaryota</taxon>
        <taxon>Viridiplantae</taxon>
        <taxon>Streptophyta</taxon>
        <taxon>Embryophyta</taxon>
        <taxon>Tracheophyta</taxon>
        <taxon>Spermatophyta</taxon>
        <taxon>Magnoliopsida</taxon>
        <taxon>eudicotyledons</taxon>
        <taxon>Gunneridae</taxon>
        <taxon>Pentapetalae</taxon>
        <taxon>rosids</taxon>
        <taxon>fabids</taxon>
        <taxon>Fabales</taxon>
        <taxon>Fabaceae</taxon>
        <taxon>Papilionoideae</taxon>
        <taxon>50 kb inversion clade</taxon>
        <taxon>NPAAA clade</taxon>
        <taxon>indigoferoid/millettioid clade</taxon>
        <taxon>Phaseoleae</taxon>
        <taxon>Sphenostylis</taxon>
    </lineage>
</organism>
<dbReference type="Pfam" id="PF08027">
    <property type="entry name" value="Albumin_I"/>
    <property type="match status" value="1"/>
</dbReference>
<keyword evidence="3" id="KW-0960">Knottin</keyword>
<evidence type="ECO:0000259" key="6">
    <source>
        <dbReference type="Pfam" id="PF16720"/>
    </source>
</evidence>
<accession>A0AA87B9M7</accession>
<keyword evidence="1" id="KW-0800">Toxin</keyword>
<evidence type="ECO:0000313" key="7">
    <source>
        <dbReference type="EMBL" id="CAJ1979248.1"/>
    </source>
</evidence>
<evidence type="ECO:0000256" key="5">
    <source>
        <dbReference type="ARBA" id="ARBA00023157"/>
    </source>
</evidence>
<dbReference type="AlphaFoldDB" id="A0AA87B9M7"/>
<keyword evidence="2" id="KW-0758">Storage protein</keyword>
<evidence type="ECO:0000256" key="1">
    <source>
        <dbReference type="ARBA" id="ARBA00022656"/>
    </source>
</evidence>
<dbReference type="GO" id="GO:0090729">
    <property type="term" value="F:toxin activity"/>
    <property type="evidence" value="ECO:0007669"/>
    <property type="project" value="UniProtKB-KW"/>
</dbReference>
<gene>
    <name evidence="7" type="ORF">AYBTSS11_LOCUS31462</name>
</gene>
<protein>
    <recommendedName>
        <fullName evidence="6">Albumin I chain a domain-containing protein</fullName>
    </recommendedName>
</protein>
<dbReference type="InterPro" id="IPR032000">
    <property type="entry name" value="Albumin_I_a"/>
</dbReference>
<keyword evidence="5" id="KW-1015">Disulfide bond</keyword>
<reference evidence="7" key="1">
    <citation type="submission" date="2023-10" db="EMBL/GenBank/DDBJ databases">
        <authorList>
            <person name="Domelevo Entfellner J.-B."/>
        </authorList>
    </citation>
    <scope>NUCLEOTIDE SEQUENCE</scope>
</reference>
<proteinExistence type="predicted"/>
<keyword evidence="8" id="KW-1185">Reference proteome</keyword>
<dbReference type="InterPro" id="IPR012512">
    <property type="entry name" value="Albumin_I"/>
</dbReference>
<dbReference type="Gramene" id="rna-AYBTSS11_LOCUS31462">
    <property type="protein sequence ID" value="CAJ1979248.1"/>
    <property type="gene ID" value="gene-AYBTSS11_LOCUS31462"/>
</dbReference>